<sequence>MVIKAERPVILEVKGPSGNVPNGGVTRDTSFEVSGTASPGSQVMISYNGDLWAIDVPDTGRWLSFSSTLREGLQTLVVHEGDLASENWTFTIVVGGVDPEISRVDDANGNPILNGGSTEDTRVTFSGSAEANSWVELLDDTISWGTVQVSISGTWSKPVAGLGAGTHRFKIRDTTSHLESQPWVFTVVLE</sequence>
<dbReference type="InterPro" id="IPR013783">
    <property type="entry name" value="Ig-like_fold"/>
</dbReference>
<evidence type="ECO:0008006" key="3">
    <source>
        <dbReference type="Google" id="ProtNLM"/>
    </source>
</evidence>
<evidence type="ECO:0000313" key="2">
    <source>
        <dbReference type="Proteomes" id="UP000651852"/>
    </source>
</evidence>
<comment type="caution">
    <text evidence="1">The sequence shown here is derived from an EMBL/GenBank/DDBJ whole genome shotgun (WGS) entry which is preliminary data.</text>
</comment>
<name>A0ABR7B455_9PSED</name>
<proteinExistence type="predicted"/>
<organism evidence="1 2">
    <name type="scientific">Pseudomonas folii</name>
    <dbReference type="NCBI Taxonomy" id="2762593"/>
    <lineage>
        <taxon>Bacteria</taxon>
        <taxon>Pseudomonadati</taxon>
        <taxon>Pseudomonadota</taxon>
        <taxon>Gammaproteobacteria</taxon>
        <taxon>Pseudomonadales</taxon>
        <taxon>Pseudomonadaceae</taxon>
        <taxon>Pseudomonas</taxon>
    </lineage>
</organism>
<dbReference type="EMBL" id="JACONW010000109">
    <property type="protein sequence ID" value="MBC3951973.1"/>
    <property type="molecule type" value="Genomic_DNA"/>
</dbReference>
<dbReference type="Gene3D" id="2.60.40.10">
    <property type="entry name" value="Immunoglobulins"/>
    <property type="match status" value="2"/>
</dbReference>
<keyword evidence="2" id="KW-1185">Reference proteome</keyword>
<reference evidence="1 2" key="1">
    <citation type="submission" date="2020-08" db="EMBL/GenBank/DDBJ databases">
        <title>Putative novel bacterial strains isolated from necrotic wheat leaf tissues caused by Xanthomonas translucens.</title>
        <authorList>
            <person name="Tambong J.T."/>
        </authorList>
    </citation>
    <scope>NUCLEOTIDE SEQUENCE [LARGE SCALE GENOMIC DNA]</scope>
    <source>
        <strain evidence="1 2">DOAB 1069</strain>
    </source>
</reference>
<accession>A0ABR7B455</accession>
<dbReference type="RefSeq" id="WP_187522499.1">
    <property type="nucleotide sequence ID" value="NZ_JACONW010000109.1"/>
</dbReference>
<dbReference type="Proteomes" id="UP000651852">
    <property type="component" value="Unassembled WGS sequence"/>
</dbReference>
<gene>
    <name evidence="1" type="ORF">H8S59_19545</name>
</gene>
<evidence type="ECO:0000313" key="1">
    <source>
        <dbReference type="EMBL" id="MBC3951973.1"/>
    </source>
</evidence>
<protein>
    <recommendedName>
        <fullName evidence="3">Bacterial Ig-like domain-containing protein</fullName>
    </recommendedName>
</protein>